<dbReference type="GO" id="GO:0015969">
    <property type="term" value="P:guanosine tetraphosphate metabolic process"/>
    <property type="evidence" value="ECO:0007669"/>
    <property type="project" value="InterPro"/>
</dbReference>
<evidence type="ECO:0000256" key="1">
    <source>
        <dbReference type="ARBA" id="ARBA00007476"/>
    </source>
</evidence>
<reference evidence="6" key="1">
    <citation type="submission" date="2020-11" db="EMBL/GenBank/DDBJ databases">
        <authorList>
            <person name="Tran Van P."/>
        </authorList>
    </citation>
    <scope>NUCLEOTIDE SEQUENCE</scope>
</reference>
<dbReference type="SUPFAM" id="SSF109604">
    <property type="entry name" value="HD-domain/PDEase-like"/>
    <property type="match status" value="1"/>
</dbReference>
<dbReference type="PROSITE" id="PS51831">
    <property type="entry name" value="HD"/>
    <property type="match status" value="1"/>
</dbReference>
<dbReference type="InterPro" id="IPR012676">
    <property type="entry name" value="TGS-like"/>
</dbReference>
<comment type="similarity">
    <text evidence="1">Belongs to the RelA/SpoT family.</text>
</comment>
<sequence length="444" mass="50469">DDCEVVVPLFEQLCRSVKDYLEPSAFEELRVATDFSAWKHREHRRKTGEPYITHPLTVAIYLAELRVDLQTLIAALLHDVQEDSGVSKQEIEQRFGARVAHLVDGVSKIEKIEARSATDREARTMRKMVLATSRDYAVVMIKLADRLHNMRTLGSLPADKQRRIALQTRDIFAPIAMRFGLYNWGRELEDIAFSIIHPKRYKAINDAVSKRFDTRRQKRQLDRLVESLLKTLADNGVNARVYARRKHAWAIYQKMQGKTRRLNDVQDIHGIRIIVGSRDDCYRALGIVHAAYKPVPERFKDYIALPKANGYQSLHTLVHSELNDRIEVQIRSEEMQRVAEYGIAAHWRYKSGDSAAMPGSLMDGYLDEPGEDSDAAEFLDQLKADLSSREVYVFTPKHEIRTLPADATAIDFAYSVHTDIGNHCVGARINGSPGSIFAPLSNGD</sequence>
<dbReference type="SUPFAM" id="SSF81271">
    <property type="entry name" value="TGS-like"/>
    <property type="match status" value="1"/>
</dbReference>
<feature type="non-terminal residue" evidence="6">
    <location>
        <position position="1"/>
    </location>
</feature>
<evidence type="ECO:0000256" key="3">
    <source>
        <dbReference type="ARBA" id="ARBA00070102"/>
    </source>
</evidence>
<evidence type="ECO:0000313" key="6">
    <source>
        <dbReference type="EMBL" id="CAD7237620.1"/>
    </source>
</evidence>
<gene>
    <name evidence="6" type="ORF">CTOB1V02_LOCUS15435</name>
</gene>
<dbReference type="FunFam" id="3.10.20.30:FF:000002">
    <property type="entry name" value="GTP pyrophosphokinase (RelA/SpoT)"/>
    <property type="match status" value="1"/>
</dbReference>
<dbReference type="InterPro" id="IPR012675">
    <property type="entry name" value="Beta-grasp_dom_sf"/>
</dbReference>
<dbReference type="Pfam" id="PF02824">
    <property type="entry name" value="TGS"/>
    <property type="match status" value="1"/>
</dbReference>
<feature type="non-terminal residue" evidence="6">
    <location>
        <position position="444"/>
    </location>
</feature>
<dbReference type="AlphaFoldDB" id="A0A7R8ZV27"/>
<dbReference type="CDD" id="cd00077">
    <property type="entry name" value="HDc"/>
    <property type="match status" value="1"/>
</dbReference>
<accession>A0A7R8ZV27</accession>
<evidence type="ECO:0000256" key="5">
    <source>
        <dbReference type="ARBA" id="ARBA00082153"/>
    </source>
</evidence>
<dbReference type="GO" id="GO:0042594">
    <property type="term" value="P:response to starvation"/>
    <property type="evidence" value="ECO:0007669"/>
    <property type="project" value="TreeGrafter"/>
</dbReference>
<dbReference type="Gene3D" id="1.10.3210.10">
    <property type="entry name" value="Hypothetical protein af1432"/>
    <property type="match status" value="1"/>
</dbReference>
<dbReference type="PANTHER" id="PTHR21262">
    <property type="entry name" value="GUANOSINE-3',5'-BIS DIPHOSPHATE 3'-PYROPHOSPHOHYDROLASE"/>
    <property type="match status" value="1"/>
</dbReference>
<dbReference type="GO" id="GO:0005886">
    <property type="term" value="C:plasma membrane"/>
    <property type="evidence" value="ECO:0007669"/>
    <property type="project" value="TreeGrafter"/>
</dbReference>
<evidence type="ECO:0000256" key="4">
    <source>
        <dbReference type="ARBA" id="ARBA00075768"/>
    </source>
</evidence>
<dbReference type="PANTHER" id="PTHR21262:SF36">
    <property type="entry name" value="BIFUNCTIONAL (P)PPGPP SYNTHASE_HYDROLASE SPOT"/>
    <property type="match status" value="1"/>
</dbReference>
<dbReference type="Pfam" id="PF13328">
    <property type="entry name" value="HD_4"/>
    <property type="match status" value="1"/>
</dbReference>
<dbReference type="Gene3D" id="3.30.460.10">
    <property type="entry name" value="Beta Polymerase, domain 2"/>
    <property type="match status" value="1"/>
</dbReference>
<name>A0A7R8ZV27_9CRUS</name>
<dbReference type="OrthoDB" id="430679at2759"/>
<dbReference type="InterPro" id="IPR043519">
    <property type="entry name" value="NT_sf"/>
</dbReference>
<dbReference type="GO" id="GO:0008893">
    <property type="term" value="F:guanosine-3',5'-bis(diphosphate) 3'-diphosphatase activity"/>
    <property type="evidence" value="ECO:0007669"/>
    <property type="project" value="TreeGrafter"/>
</dbReference>
<dbReference type="EMBL" id="OB690069">
    <property type="protein sequence ID" value="CAD7237620.1"/>
    <property type="molecule type" value="Genomic_DNA"/>
</dbReference>
<evidence type="ECO:0000256" key="2">
    <source>
        <dbReference type="ARBA" id="ARBA00013251"/>
    </source>
</evidence>
<dbReference type="Pfam" id="PF04607">
    <property type="entry name" value="RelA_SpoT"/>
    <property type="match status" value="1"/>
</dbReference>
<dbReference type="Gene3D" id="3.10.20.30">
    <property type="match status" value="1"/>
</dbReference>
<proteinExistence type="inferred from homology"/>
<dbReference type="PROSITE" id="PS51880">
    <property type="entry name" value="TGS"/>
    <property type="match status" value="1"/>
</dbReference>
<dbReference type="SMART" id="SM00471">
    <property type="entry name" value="HDc"/>
    <property type="match status" value="1"/>
</dbReference>
<dbReference type="SUPFAM" id="SSF81301">
    <property type="entry name" value="Nucleotidyltransferase"/>
    <property type="match status" value="1"/>
</dbReference>
<dbReference type="EC" id="2.7.6.5" evidence="2"/>
<dbReference type="SMART" id="SM00954">
    <property type="entry name" value="RelA_SpoT"/>
    <property type="match status" value="1"/>
</dbReference>
<dbReference type="InterPro" id="IPR004095">
    <property type="entry name" value="TGS"/>
</dbReference>
<dbReference type="GO" id="GO:0008728">
    <property type="term" value="F:GTP diphosphokinase activity"/>
    <property type="evidence" value="ECO:0007669"/>
    <property type="project" value="UniProtKB-EC"/>
</dbReference>
<dbReference type="InterPro" id="IPR006674">
    <property type="entry name" value="HD_domain"/>
</dbReference>
<dbReference type="NCBIfam" id="TIGR00691">
    <property type="entry name" value="spoT_relA"/>
    <property type="match status" value="1"/>
</dbReference>
<protein>
    <recommendedName>
        <fullName evidence="3">Putative GTP diphosphokinase RSH1, chloroplastic</fullName>
        <ecNumber evidence="2">2.7.6.5</ecNumber>
    </recommendedName>
    <alternativeName>
        <fullName evidence="4">RelA/SpoT homolog 1</fullName>
    </alternativeName>
    <alternativeName>
        <fullName evidence="5">ppGpp synthetase RSH1</fullName>
    </alternativeName>
</protein>
<dbReference type="InterPro" id="IPR007685">
    <property type="entry name" value="RelA_SpoT"/>
</dbReference>
<dbReference type="InterPro" id="IPR004811">
    <property type="entry name" value="RelA/Spo_fam"/>
</dbReference>
<organism evidence="6">
    <name type="scientific">Cyprideis torosa</name>
    <dbReference type="NCBI Taxonomy" id="163714"/>
    <lineage>
        <taxon>Eukaryota</taxon>
        <taxon>Metazoa</taxon>
        <taxon>Ecdysozoa</taxon>
        <taxon>Arthropoda</taxon>
        <taxon>Crustacea</taxon>
        <taxon>Oligostraca</taxon>
        <taxon>Ostracoda</taxon>
        <taxon>Podocopa</taxon>
        <taxon>Podocopida</taxon>
        <taxon>Cytherocopina</taxon>
        <taxon>Cytheroidea</taxon>
        <taxon>Cytherideidae</taxon>
        <taxon>Cyprideis</taxon>
    </lineage>
</organism>
<dbReference type="CDD" id="cd05399">
    <property type="entry name" value="NT_Rel-Spo_like"/>
    <property type="match status" value="1"/>
</dbReference>
<dbReference type="FunFam" id="1.10.3210.10:FF:000001">
    <property type="entry name" value="GTP pyrophosphokinase RelA"/>
    <property type="match status" value="1"/>
</dbReference>
<dbReference type="InterPro" id="IPR003607">
    <property type="entry name" value="HD/PDEase_dom"/>
</dbReference>
<dbReference type="FunFam" id="3.30.460.10:FF:000001">
    <property type="entry name" value="GTP pyrophosphokinase RelA"/>
    <property type="match status" value="1"/>
</dbReference>